<feature type="transmembrane region" description="Helical" evidence="2">
    <location>
        <begin position="205"/>
        <end position="225"/>
    </location>
</feature>
<dbReference type="STRING" id="115783.SAMN02745119_00880"/>
<dbReference type="EMBL" id="FUWR01000003">
    <property type="protein sequence ID" value="SJZ53509.1"/>
    <property type="molecule type" value="Genomic_DNA"/>
</dbReference>
<feature type="transmembrane region" description="Helical" evidence="2">
    <location>
        <begin position="708"/>
        <end position="728"/>
    </location>
</feature>
<evidence type="ECO:0000256" key="1">
    <source>
        <dbReference type="SAM" id="MobiDB-lite"/>
    </source>
</evidence>
<dbReference type="Pfam" id="PF10101">
    <property type="entry name" value="DUF2339"/>
    <property type="match status" value="1"/>
</dbReference>
<dbReference type="PIRSF" id="PIRSF035905">
    <property type="entry name" value="UCP035905_mp"/>
    <property type="match status" value="1"/>
</dbReference>
<evidence type="ECO:0000256" key="2">
    <source>
        <dbReference type="SAM" id="Phobius"/>
    </source>
</evidence>
<dbReference type="Proteomes" id="UP000190102">
    <property type="component" value="Unassembled WGS sequence"/>
</dbReference>
<evidence type="ECO:0000313" key="3">
    <source>
        <dbReference type="EMBL" id="SJZ53509.1"/>
    </source>
</evidence>
<feature type="transmembrane region" description="Helical" evidence="2">
    <location>
        <begin position="748"/>
        <end position="768"/>
    </location>
</feature>
<dbReference type="PANTHER" id="PTHR38434">
    <property type="entry name" value="BLL2549 PROTEIN"/>
    <property type="match status" value="1"/>
</dbReference>
<feature type="transmembrane region" description="Helical" evidence="2">
    <location>
        <begin position="231"/>
        <end position="253"/>
    </location>
</feature>
<feature type="transmembrane region" description="Helical" evidence="2">
    <location>
        <begin position="587"/>
        <end position="609"/>
    </location>
</feature>
<feature type="transmembrane region" description="Helical" evidence="2">
    <location>
        <begin position="181"/>
        <end position="198"/>
    </location>
</feature>
<feature type="transmembrane region" description="Helical" evidence="2">
    <location>
        <begin position="879"/>
        <end position="898"/>
    </location>
</feature>
<feature type="transmembrane region" description="Helical" evidence="2">
    <location>
        <begin position="679"/>
        <end position="696"/>
    </location>
</feature>
<keyword evidence="4" id="KW-1185">Reference proteome</keyword>
<feature type="transmembrane region" description="Helical" evidence="2">
    <location>
        <begin position="338"/>
        <end position="355"/>
    </location>
</feature>
<feature type="transmembrane region" description="Helical" evidence="2">
    <location>
        <begin position="821"/>
        <end position="842"/>
    </location>
</feature>
<feature type="transmembrane region" description="Helical" evidence="2">
    <location>
        <begin position="308"/>
        <end position="326"/>
    </location>
</feature>
<feature type="transmembrane region" description="Helical" evidence="2">
    <location>
        <begin position="391"/>
        <end position="411"/>
    </location>
</feature>
<feature type="transmembrane region" description="Helical" evidence="2">
    <location>
        <begin position="284"/>
        <end position="301"/>
    </location>
</feature>
<dbReference type="InterPro" id="IPR014600">
    <property type="entry name" value="UCP035905_mem"/>
</dbReference>
<name>A0A1T4LFH1_9BACT</name>
<feature type="transmembrane region" description="Helical" evidence="2">
    <location>
        <begin position="149"/>
        <end position="169"/>
    </location>
</feature>
<dbReference type="PANTHER" id="PTHR38434:SF1">
    <property type="entry name" value="BLL2549 PROTEIN"/>
    <property type="match status" value="1"/>
</dbReference>
<proteinExistence type="predicted"/>
<feature type="transmembrane region" description="Helical" evidence="2">
    <location>
        <begin position="615"/>
        <end position="633"/>
    </location>
</feature>
<keyword evidence="2" id="KW-0472">Membrane</keyword>
<organism evidence="3 4">
    <name type="scientific">Trichlorobacter thiogenes</name>
    <dbReference type="NCBI Taxonomy" id="115783"/>
    <lineage>
        <taxon>Bacteria</taxon>
        <taxon>Pseudomonadati</taxon>
        <taxon>Thermodesulfobacteriota</taxon>
        <taxon>Desulfuromonadia</taxon>
        <taxon>Geobacterales</taxon>
        <taxon>Geobacteraceae</taxon>
        <taxon>Trichlorobacter</taxon>
    </lineage>
</organism>
<keyword evidence="2" id="KW-0812">Transmembrane</keyword>
<feature type="region of interest" description="Disordered" evidence="1">
    <location>
        <begin position="60"/>
        <end position="81"/>
    </location>
</feature>
<evidence type="ECO:0000313" key="4">
    <source>
        <dbReference type="Proteomes" id="UP000190102"/>
    </source>
</evidence>
<feature type="transmembrane region" description="Helical" evidence="2">
    <location>
        <begin position="500"/>
        <end position="519"/>
    </location>
</feature>
<dbReference type="AlphaFoldDB" id="A0A1T4LFH1"/>
<feature type="transmembrane region" description="Helical" evidence="2">
    <location>
        <begin position="473"/>
        <end position="494"/>
    </location>
</feature>
<feature type="transmembrane region" description="Helical" evidence="2">
    <location>
        <begin position="260"/>
        <end position="278"/>
    </location>
</feature>
<keyword evidence="2" id="KW-1133">Transmembrane helix</keyword>
<dbReference type="RefSeq" id="WP_078789167.1">
    <property type="nucleotide sequence ID" value="NZ_FUWR01000003.1"/>
</dbReference>
<gene>
    <name evidence="3" type="ORF">SAMN02745119_00880</name>
</gene>
<feature type="transmembrane region" description="Helical" evidence="2">
    <location>
        <begin position="849"/>
        <end position="867"/>
    </location>
</feature>
<feature type="transmembrane region" description="Helical" evidence="2">
    <location>
        <begin position="780"/>
        <end position="801"/>
    </location>
</feature>
<feature type="transmembrane region" description="Helical" evidence="2">
    <location>
        <begin position="6"/>
        <end position="32"/>
    </location>
</feature>
<dbReference type="InterPro" id="IPR019286">
    <property type="entry name" value="DUF2339_TM"/>
</dbReference>
<feature type="transmembrane region" description="Helical" evidence="2">
    <location>
        <begin position="423"/>
        <end position="440"/>
    </location>
</feature>
<protein>
    <submittedName>
        <fullName evidence="3">Uncharacterized membrane protein</fullName>
    </submittedName>
</protein>
<feature type="transmembrane region" description="Helical" evidence="2">
    <location>
        <begin position="367"/>
        <end position="385"/>
    </location>
</feature>
<dbReference type="OrthoDB" id="207428at2"/>
<reference evidence="4" key="1">
    <citation type="submission" date="2017-02" db="EMBL/GenBank/DDBJ databases">
        <authorList>
            <person name="Varghese N."/>
            <person name="Submissions S."/>
        </authorList>
    </citation>
    <scope>NUCLEOTIDE SEQUENCE [LARGE SCALE GENOMIC DNA]</scope>
    <source>
        <strain evidence="4">ATCC BAA-34</strain>
    </source>
</reference>
<sequence>MTLLSICIGIIAGGMLFQFPGAVSGGIIGWFYSSLQLLHSRQNKQQQELEWLRSRLSTHLRGEPEQTTPEPDQAPKPEPAAMVTPVPLARPMPTQPAWQQEQAAPKTTVAATAKSEPAYTFRYTPVPETLAEPSALENILKAIFNGENLLVKLGVLILFCGIAFLVKYAAQRGMFPLELRLMSAAAGGVALLATGWKLRTKRAEYALALQGGGIGILYLVSYGAFRLYGLIPALPSFGLLVAISGLCAALALLQESRTMALFGIIGGFAAPFLASVGIGDPALLFGYYTVLNLVVIGIAWFRSWRSLNLTGFIATFLLSGIWGTHYYKPAYFSSVEPFLILFFLIYLGVALLFALRQPPELRGMPDATIIFGTPLAAFALQSALVSDFRYGMAWSSLVAGLCYLACCRLLWNRGLQLRPLAESFLALAGILLTLTIPLAFDGRWTSAAWALEGATMVWLGFRTERQLVRGSGYLLQLLSGLAFAFGVAHTSGSMPLLNSFYLGCLLISLSGLYSAFLLHRHTHQSQEWEQPLEYLLIAWGLCWWSGGALRELEQTVDKEFLYGAILLCAALSALLIRFVARKLQWQNFGWTSLILLALMPAAAVAWFPAHPLAHGGWFAWPIAFSASWWLLYSHDQLLPATLKPYPHALLVWLLALLGTLELGWQVSFAMLQQGSWQEISQVLMPISLLGLLQIGNKTNVWPFRQERITYQGIIALPFAVWSLGWVVISSLICSGDSSPLPWLPLLNQFDLTILAAIAVSALWLRSLYAEPAFQELLHELQPTITAVFSAVCFIWLNGMLARSLYYWGEVPFTAHGMLHSPLAQASFSIFWSLLALLATLYAVRHGHRLIWICGASLLGVVVAKLFMVDLAGHGTVARIVSFVAVGLLLLVIGWFAPVPPKQE</sequence>
<accession>A0A1T4LFH1</accession>
<feature type="transmembrane region" description="Helical" evidence="2">
    <location>
        <begin position="645"/>
        <end position="667"/>
    </location>
</feature>
<feature type="transmembrane region" description="Helical" evidence="2">
    <location>
        <begin position="561"/>
        <end position="580"/>
    </location>
</feature>